<dbReference type="SMART" id="SM00387">
    <property type="entry name" value="HATPase_c"/>
    <property type="match status" value="1"/>
</dbReference>
<dbReference type="EMBL" id="FPHE01000017">
    <property type="protein sequence ID" value="SFV51265.1"/>
    <property type="molecule type" value="Genomic_DNA"/>
</dbReference>
<dbReference type="InterPro" id="IPR005467">
    <property type="entry name" value="His_kinase_dom"/>
</dbReference>
<dbReference type="GO" id="GO:0004721">
    <property type="term" value="F:phosphoprotein phosphatase activity"/>
    <property type="evidence" value="ECO:0007669"/>
    <property type="project" value="TreeGrafter"/>
</dbReference>
<dbReference type="Pfam" id="PF00512">
    <property type="entry name" value="HisKA"/>
    <property type="match status" value="1"/>
</dbReference>
<dbReference type="GO" id="GO:0000155">
    <property type="term" value="F:phosphorelay sensor kinase activity"/>
    <property type="evidence" value="ECO:0007669"/>
    <property type="project" value="InterPro"/>
</dbReference>
<keyword evidence="7" id="KW-0472">Membrane</keyword>
<dbReference type="PANTHER" id="PTHR45453:SF1">
    <property type="entry name" value="PHOSPHATE REGULON SENSOR PROTEIN PHOR"/>
    <property type="match status" value="1"/>
</dbReference>
<dbReference type="InterPro" id="IPR036097">
    <property type="entry name" value="HisK_dim/P_sf"/>
</dbReference>
<dbReference type="Pfam" id="PF02518">
    <property type="entry name" value="HATPase_c"/>
    <property type="match status" value="1"/>
</dbReference>
<dbReference type="SUPFAM" id="SSF47384">
    <property type="entry name" value="Homodimeric domain of signal transducing histidine kinase"/>
    <property type="match status" value="1"/>
</dbReference>
<evidence type="ECO:0000256" key="3">
    <source>
        <dbReference type="ARBA" id="ARBA00022553"/>
    </source>
</evidence>
<feature type="transmembrane region" description="Helical" evidence="7">
    <location>
        <begin position="20"/>
        <end position="43"/>
    </location>
</feature>
<comment type="catalytic activity">
    <reaction evidence="1">
        <text>ATP + protein L-histidine = ADP + protein N-phospho-L-histidine.</text>
        <dbReference type="EC" id="2.7.13.3"/>
    </reaction>
</comment>
<dbReference type="SUPFAM" id="SSF55874">
    <property type="entry name" value="ATPase domain of HSP90 chaperone/DNA topoisomerase II/histidine kinase"/>
    <property type="match status" value="1"/>
</dbReference>
<dbReference type="InterPro" id="IPR004358">
    <property type="entry name" value="Sig_transdc_His_kin-like_C"/>
</dbReference>
<dbReference type="InterPro" id="IPR050351">
    <property type="entry name" value="BphY/WalK/GraS-like"/>
</dbReference>
<keyword evidence="7" id="KW-0812">Transmembrane</keyword>
<evidence type="ECO:0000256" key="2">
    <source>
        <dbReference type="ARBA" id="ARBA00012438"/>
    </source>
</evidence>
<feature type="transmembrane region" description="Helical" evidence="7">
    <location>
        <begin position="156"/>
        <end position="179"/>
    </location>
</feature>
<keyword evidence="7" id="KW-1133">Transmembrane helix</keyword>
<dbReference type="InterPro" id="IPR003594">
    <property type="entry name" value="HATPase_dom"/>
</dbReference>
<feature type="domain" description="Histidine kinase" evidence="8">
    <location>
        <begin position="195"/>
        <end position="399"/>
    </location>
</feature>
<evidence type="ECO:0000256" key="1">
    <source>
        <dbReference type="ARBA" id="ARBA00000085"/>
    </source>
</evidence>
<dbReference type="AlphaFoldDB" id="A0A1W1BCS3"/>
<evidence type="ECO:0000313" key="9">
    <source>
        <dbReference type="EMBL" id="SFV51265.1"/>
    </source>
</evidence>
<evidence type="ECO:0000256" key="6">
    <source>
        <dbReference type="ARBA" id="ARBA00023012"/>
    </source>
</evidence>
<dbReference type="PANTHER" id="PTHR45453">
    <property type="entry name" value="PHOSPHATE REGULON SENSOR PROTEIN PHOR"/>
    <property type="match status" value="1"/>
</dbReference>
<evidence type="ECO:0000256" key="5">
    <source>
        <dbReference type="ARBA" id="ARBA00022777"/>
    </source>
</evidence>
<protein>
    <recommendedName>
        <fullName evidence="2">histidine kinase</fullName>
        <ecNumber evidence="2">2.7.13.3</ecNumber>
    </recommendedName>
</protein>
<keyword evidence="6" id="KW-0902">Two-component regulatory system</keyword>
<gene>
    <name evidence="9" type="ORF">MNB_SV-12-741</name>
</gene>
<dbReference type="InterPro" id="IPR036890">
    <property type="entry name" value="HATPase_C_sf"/>
</dbReference>
<evidence type="ECO:0000256" key="7">
    <source>
        <dbReference type="SAM" id="Phobius"/>
    </source>
</evidence>
<evidence type="ECO:0000259" key="8">
    <source>
        <dbReference type="PROSITE" id="PS50109"/>
    </source>
</evidence>
<dbReference type="EC" id="2.7.13.3" evidence="2"/>
<dbReference type="Gene3D" id="1.10.287.130">
    <property type="match status" value="1"/>
</dbReference>
<dbReference type="GO" id="GO:0005886">
    <property type="term" value="C:plasma membrane"/>
    <property type="evidence" value="ECO:0007669"/>
    <property type="project" value="TreeGrafter"/>
</dbReference>
<keyword evidence="5 9" id="KW-0418">Kinase</keyword>
<dbReference type="GO" id="GO:0016036">
    <property type="term" value="P:cellular response to phosphate starvation"/>
    <property type="evidence" value="ECO:0007669"/>
    <property type="project" value="TreeGrafter"/>
</dbReference>
<keyword evidence="3" id="KW-0597">Phosphoprotein</keyword>
<sequence length="404" mass="46643">MSVSKNRDISLLRRNEKQTLYRFLTLYIFLVILLVSLLSSFYYESQEDLMFSNERTKLSTYANEQVKHLKTLHHFFPAETEYPRDDRYNSAIYDIERVVIFSTLKNRDVDFDREIYRAGDSIHFVKYLDDYYLGAMYLFIEIPEDRTWHNLAITKIMIFGTVGLLILGIFALFFVRILLKPMKDSVNLLDNFIKDTTHELNTPISAILANVEMIDRETMTTKNMKKIDRINIAAKTVSHLYQDLTFLSLGHNRSSNDEWVDLKALIQDRANYFYLLADSKKISCGLDLEDSKIFIDSAKIARIVDNLISNAIKYNRRSGDISIVLREDYFIVKDTGIGMKTAQTEAMFERYSRFSSSEGGFGIGLNIVKAIADEYNLKIVVSSKFGEGTSIKVNFPKGKSDENS</sequence>
<dbReference type="Gene3D" id="3.30.565.10">
    <property type="entry name" value="Histidine kinase-like ATPase, C-terminal domain"/>
    <property type="match status" value="1"/>
</dbReference>
<organism evidence="9">
    <name type="scientific">hydrothermal vent metagenome</name>
    <dbReference type="NCBI Taxonomy" id="652676"/>
    <lineage>
        <taxon>unclassified sequences</taxon>
        <taxon>metagenomes</taxon>
        <taxon>ecological metagenomes</taxon>
    </lineage>
</organism>
<dbReference type="PROSITE" id="PS50109">
    <property type="entry name" value="HIS_KIN"/>
    <property type="match status" value="1"/>
</dbReference>
<dbReference type="CDD" id="cd00075">
    <property type="entry name" value="HATPase"/>
    <property type="match status" value="1"/>
</dbReference>
<proteinExistence type="predicted"/>
<name>A0A1W1BCS3_9ZZZZ</name>
<dbReference type="InterPro" id="IPR003661">
    <property type="entry name" value="HisK_dim/P_dom"/>
</dbReference>
<dbReference type="SMART" id="SM00388">
    <property type="entry name" value="HisKA"/>
    <property type="match status" value="1"/>
</dbReference>
<evidence type="ECO:0000256" key="4">
    <source>
        <dbReference type="ARBA" id="ARBA00022679"/>
    </source>
</evidence>
<accession>A0A1W1BCS3</accession>
<dbReference type="PRINTS" id="PR00344">
    <property type="entry name" value="BCTRLSENSOR"/>
</dbReference>
<dbReference type="CDD" id="cd00082">
    <property type="entry name" value="HisKA"/>
    <property type="match status" value="1"/>
</dbReference>
<keyword evidence="4" id="KW-0808">Transferase</keyword>
<reference evidence="9" key="1">
    <citation type="submission" date="2016-10" db="EMBL/GenBank/DDBJ databases">
        <authorList>
            <person name="de Groot N.N."/>
        </authorList>
    </citation>
    <scope>NUCLEOTIDE SEQUENCE</scope>
</reference>